<proteinExistence type="inferred from homology"/>
<keyword evidence="7 9" id="KW-0460">Magnesium</keyword>
<dbReference type="Gene3D" id="3.90.550.10">
    <property type="entry name" value="Spore Coat Polysaccharide Biosynthesis Protein SpsA, Chain A"/>
    <property type="match status" value="1"/>
</dbReference>
<keyword evidence="12" id="KW-1185">Reference proteome</keyword>
<dbReference type="Pfam" id="PF00483">
    <property type="entry name" value="NTP_transferase"/>
    <property type="match status" value="1"/>
</dbReference>
<evidence type="ECO:0000256" key="8">
    <source>
        <dbReference type="ARBA" id="ARBA00049336"/>
    </source>
</evidence>
<comment type="function">
    <text evidence="9">Catalyzes the formation of dTDP-glucose, from dTTP and glucose 1-phosphate, as well as its pyrophosphorolysis.</text>
</comment>
<organism evidence="11 12">
    <name type="scientific">Pedobacter punctiformis</name>
    <dbReference type="NCBI Taxonomy" id="3004097"/>
    <lineage>
        <taxon>Bacteria</taxon>
        <taxon>Pseudomonadati</taxon>
        <taxon>Bacteroidota</taxon>
        <taxon>Sphingobacteriia</taxon>
        <taxon>Sphingobacteriales</taxon>
        <taxon>Sphingobacteriaceae</taxon>
        <taxon>Pedobacter</taxon>
    </lineage>
</organism>
<dbReference type="PANTHER" id="PTHR43532">
    <property type="entry name" value="GLUCOSE-1-PHOSPHATE THYMIDYLYLTRANSFERASE"/>
    <property type="match status" value="1"/>
</dbReference>
<evidence type="ECO:0000256" key="3">
    <source>
        <dbReference type="ARBA" id="ARBA00012461"/>
    </source>
</evidence>
<evidence type="ECO:0000259" key="10">
    <source>
        <dbReference type="Pfam" id="PF00483"/>
    </source>
</evidence>
<name>A0ABT4L803_9SPHI</name>
<evidence type="ECO:0000313" key="12">
    <source>
        <dbReference type="Proteomes" id="UP001144347"/>
    </source>
</evidence>
<keyword evidence="5 9" id="KW-0548">Nucleotidyltransferase</keyword>
<evidence type="ECO:0000256" key="9">
    <source>
        <dbReference type="RuleBase" id="RU003706"/>
    </source>
</evidence>
<dbReference type="PANTHER" id="PTHR43532:SF1">
    <property type="entry name" value="GLUCOSE-1-PHOSPHATE THYMIDYLYLTRANSFERASE 1"/>
    <property type="match status" value="1"/>
</dbReference>
<comment type="catalytic activity">
    <reaction evidence="8 9">
        <text>dTTP + alpha-D-glucose 1-phosphate + H(+) = dTDP-alpha-D-glucose + diphosphate</text>
        <dbReference type="Rhea" id="RHEA:15225"/>
        <dbReference type="ChEBI" id="CHEBI:15378"/>
        <dbReference type="ChEBI" id="CHEBI:33019"/>
        <dbReference type="ChEBI" id="CHEBI:37568"/>
        <dbReference type="ChEBI" id="CHEBI:57477"/>
        <dbReference type="ChEBI" id="CHEBI:58601"/>
        <dbReference type="EC" id="2.7.7.24"/>
    </reaction>
</comment>
<comment type="caution">
    <text evidence="11">The sequence shown here is derived from an EMBL/GenBank/DDBJ whole genome shotgun (WGS) entry which is preliminary data.</text>
</comment>
<evidence type="ECO:0000256" key="6">
    <source>
        <dbReference type="ARBA" id="ARBA00022723"/>
    </source>
</evidence>
<evidence type="ECO:0000256" key="7">
    <source>
        <dbReference type="ARBA" id="ARBA00022842"/>
    </source>
</evidence>
<dbReference type="SUPFAM" id="SSF53448">
    <property type="entry name" value="Nucleotide-diphospho-sugar transferases"/>
    <property type="match status" value="1"/>
</dbReference>
<keyword evidence="6 9" id="KW-0479">Metal-binding</keyword>
<reference evidence="11" key="1">
    <citation type="submission" date="2022-12" db="EMBL/GenBank/DDBJ databases">
        <title>Genome sequence of HCMS5-2.</title>
        <authorList>
            <person name="Woo H."/>
        </authorList>
    </citation>
    <scope>NUCLEOTIDE SEQUENCE</scope>
    <source>
        <strain evidence="11">HCMS5-2</strain>
    </source>
</reference>
<keyword evidence="4 9" id="KW-0808">Transferase</keyword>
<dbReference type="RefSeq" id="WP_269426007.1">
    <property type="nucleotide sequence ID" value="NZ_JAPWGM010000001.1"/>
</dbReference>
<evidence type="ECO:0000256" key="1">
    <source>
        <dbReference type="ARBA" id="ARBA00001946"/>
    </source>
</evidence>
<dbReference type="InterPro" id="IPR005835">
    <property type="entry name" value="NTP_transferase_dom"/>
</dbReference>
<evidence type="ECO:0000256" key="2">
    <source>
        <dbReference type="ARBA" id="ARBA00010480"/>
    </source>
</evidence>
<dbReference type="EMBL" id="JAPWGM010000001">
    <property type="protein sequence ID" value="MCZ4242924.1"/>
    <property type="molecule type" value="Genomic_DNA"/>
</dbReference>
<dbReference type="Proteomes" id="UP001144347">
    <property type="component" value="Unassembled WGS sequence"/>
</dbReference>
<evidence type="ECO:0000256" key="5">
    <source>
        <dbReference type="ARBA" id="ARBA00022695"/>
    </source>
</evidence>
<sequence>MKGIILAGGSGTRLHPLTLACSKQMMPVYDKPMIYYPLSTLMLAGIKEVLIISTPHDLPNFEKLLGDGSNLGCKFSYALQHEPNGLAQAFVIGEEFIGKDKVALVLGDNIFHGDGMAKLLQASSDPEGGVVFAYQVSDPERYGVVEFDENKKAISIEEKPEKPKSDYAVPGLYFYDNEVVEIAKNIKPSPRGEYEITDVNRIYLERGKLKVGVLSRGTAWLDTGTFTSLMQAGQFVQIIEERQGLKIGCIEEIAYRMGFITADQLRAIATPLVKSGYGSYLLKQIK</sequence>
<gene>
    <name evidence="11" type="primary">rfbA</name>
    <name evidence="11" type="ORF">O0955_02825</name>
</gene>
<dbReference type="EC" id="2.7.7.24" evidence="3 9"/>
<dbReference type="InterPro" id="IPR005907">
    <property type="entry name" value="G1P_thy_trans_s"/>
</dbReference>
<protein>
    <recommendedName>
        <fullName evidence="3 9">Glucose-1-phosphate thymidylyltransferase</fullName>
        <ecNumber evidence="3 9">2.7.7.24</ecNumber>
    </recommendedName>
</protein>
<comment type="similarity">
    <text evidence="2 9">Belongs to the glucose-1-phosphate thymidylyltransferase family.</text>
</comment>
<evidence type="ECO:0000313" key="11">
    <source>
        <dbReference type="EMBL" id="MCZ4242924.1"/>
    </source>
</evidence>
<comment type="cofactor">
    <cofactor evidence="1">
        <name>Mg(2+)</name>
        <dbReference type="ChEBI" id="CHEBI:18420"/>
    </cofactor>
</comment>
<feature type="domain" description="Nucleotidyl transferase" evidence="10">
    <location>
        <begin position="2"/>
        <end position="236"/>
    </location>
</feature>
<dbReference type="NCBIfam" id="TIGR01207">
    <property type="entry name" value="rmlA"/>
    <property type="match status" value="1"/>
</dbReference>
<dbReference type="InterPro" id="IPR029044">
    <property type="entry name" value="Nucleotide-diphossugar_trans"/>
</dbReference>
<dbReference type="CDD" id="cd02538">
    <property type="entry name" value="G1P_TT_short"/>
    <property type="match status" value="1"/>
</dbReference>
<evidence type="ECO:0000256" key="4">
    <source>
        <dbReference type="ARBA" id="ARBA00022679"/>
    </source>
</evidence>
<accession>A0ABT4L803</accession>
<dbReference type="GO" id="GO:0008879">
    <property type="term" value="F:glucose-1-phosphate thymidylyltransferase activity"/>
    <property type="evidence" value="ECO:0007669"/>
    <property type="project" value="UniProtKB-EC"/>
</dbReference>